<reference evidence="3" key="1">
    <citation type="journal article" date="2019" name="Int. J. Syst. Evol. Microbiol.">
        <title>The Global Catalogue of Microorganisms (GCM) 10K type strain sequencing project: providing services to taxonomists for standard genome sequencing and annotation.</title>
        <authorList>
            <consortium name="The Broad Institute Genomics Platform"/>
            <consortium name="The Broad Institute Genome Sequencing Center for Infectious Disease"/>
            <person name="Wu L."/>
            <person name="Ma J."/>
        </authorList>
    </citation>
    <scope>NUCLEOTIDE SEQUENCE [LARGE SCALE GENOMIC DNA]</scope>
    <source>
        <strain evidence="3">JCM 9458</strain>
    </source>
</reference>
<gene>
    <name evidence="2" type="ORF">GCM10020369_04010</name>
</gene>
<evidence type="ECO:0000256" key="1">
    <source>
        <dbReference type="SAM" id="MobiDB-lite"/>
    </source>
</evidence>
<organism evidence="2 3">
    <name type="scientific">Cryptosporangium minutisporangium</name>
    <dbReference type="NCBI Taxonomy" id="113569"/>
    <lineage>
        <taxon>Bacteria</taxon>
        <taxon>Bacillati</taxon>
        <taxon>Actinomycetota</taxon>
        <taxon>Actinomycetes</taxon>
        <taxon>Cryptosporangiales</taxon>
        <taxon>Cryptosporangiaceae</taxon>
        <taxon>Cryptosporangium</taxon>
    </lineage>
</organism>
<evidence type="ECO:0000313" key="2">
    <source>
        <dbReference type="EMBL" id="GAA3382380.1"/>
    </source>
</evidence>
<feature type="compositionally biased region" description="Low complexity" evidence="1">
    <location>
        <begin position="8"/>
        <end position="21"/>
    </location>
</feature>
<keyword evidence="3" id="KW-1185">Reference proteome</keyword>
<dbReference type="EMBL" id="BAAAYN010000002">
    <property type="protein sequence ID" value="GAA3382380.1"/>
    <property type="molecule type" value="Genomic_DNA"/>
</dbReference>
<proteinExistence type="predicted"/>
<accession>A0ABP6SQI9</accession>
<sequence>MGRPSPDGAAGAVGTVTAAAADPSENAPSPLRTPVLPRAARAARDLRTLGGHVGSGRPIVRLHLTDRAAGLAQLLEAVR</sequence>
<feature type="region of interest" description="Disordered" evidence="1">
    <location>
        <begin position="1"/>
        <end position="34"/>
    </location>
</feature>
<dbReference type="Proteomes" id="UP001501676">
    <property type="component" value="Unassembled WGS sequence"/>
</dbReference>
<evidence type="ECO:0000313" key="3">
    <source>
        <dbReference type="Proteomes" id="UP001501676"/>
    </source>
</evidence>
<comment type="caution">
    <text evidence="2">The sequence shown here is derived from an EMBL/GenBank/DDBJ whole genome shotgun (WGS) entry which is preliminary data.</text>
</comment>
<name>A0ABP6SQI9_9ACTN</name>
<protein>
    <submittedName>
        <fullName evidence="2">Uncharacterized protein</fullName>
    </submittedName>
</protein>